<feature type="domain" description="SPOR" evidence="1">
    <location>
        <begin position="291"/>
        <end position="365"/>
    </location>
</feature>
<sequence length="375" mass="42397">MLLKLELKDKLKMLKNILLATFCCFVSVGYSAEQQILYSNWSAGINLAHYQANTLEAVDLSFEYAPWQTNGMTGSFSFEYLDALEVPTITGIEETNFGFVKIGMGYQWYLSNWQIVPQINLLVATKTLPELPAAATDSYPDSGDVMGQISIATYYEINDRWRFTFSLKRIIDNTSVFDGEQISLGINYRLGKVVRSLPARYSSDSRVTREADSGSQQSNLDNSTAAIAEVSPTAFQNRVLTGINAQQKQHRVEREQHKNELKPHAVLSAASPVMNSQQEFQESDSKGEKVTDKNMRYSVQIGSFKNVESIGLFVKAQKLDISSLYTGTYGKYYRLLYGEYNNRKVAQIVSEQLLLDGIDNWVVKLDFNKIDSYRK</sequence>
<evidence type="ECO:0000259" key="1">
    <source>
        <dbReference type="PROSITE" id="PS51724"/>
    </source>
</evidence>
<name>A0ABT5FIX3_9GAMM</name>
<dbReference type="RefSeq" id="WP_272182175.1">
    <property type="nucleotide sequence ID" value="NZ_JAQOMS010000002.1"/>
</dbReference>
<dbReference type="EMBL" id="JAQOMS010000002">
    <property type="protein sequence ID" value="MDC2891137.1"/>
    <property type="molecule type" value="Genomic_DNA"/>
</dbReference>
<proteinExistence type="predicted"/>
<organism evidence="2 3">
    <name type="scientific">Psychrosphaera algicola</name>
    <dbReference type="NCBI Taxonomy" id="3023714"/>
    <lineage>
        <taxon>Bacteria</taxon>
        <taxon>Pseudomonadati</taxon>
        <taxon>Pseudomonadota</taxon>
        <taxon>Gammaproteobacteria</taxon>
        <taxon>Alteromonadales</taxon>
        <taxon>Pseudoalteromonadaceae</taxon>
        <taxon>Psychrosphaera</taxon>
    </lineage>
</organism>
<reference evidence="2 3" key="1">
    <citation type="submission" date="2023-01" db="EMBL/GenBank/DDBJ databases">
        <title>Psychrosphaera sp. nov., isolated from marine algae.</title>
        <authorList>
            <person name="Bayburt H."/>
            <person name="Choi B.J."/>
            <person name="Kim J.M."/>
            <person name="Choi D.G."/>
            <person name="Jeon C.O."/>
        </authorList>
    </citation>
    <scope>NUCLEOTIDE SEQUENCE [LARGE SCALE GENOMIC DNA]</scope>
    <source>
        <strain evidence="2 3">G1-22</strain>
    </source>
</reference>
<gene>
    <name evidence="2" type="ORF">PN838_23315</name>
</gene>
<dbReference type="PROSITE" id="PS51724">
    <property type="entry name" value="SPOR"/>
    <property type="match status" value="1"/>
</dbReference>
<evidence type="ECO:0000313" key="3">
    <source>
        <dbReference type="Proteomes" id="UP001528411"/>
    </source>
</evidence>
<protein>
    <submittedName>
        <fullName evidence="2">SPOR domain-containing protein</fullName>
    </submittedName>
</protein>
<dbReference type="Gene3D" id="3.30.70.1070">
    <property type="entry name" value="Sporulation related repeat"/>
    <property type="match status" value="1"/>
</dbReference>
<keyword evidence="3" id="KW-1185">Reference proteome</keyword>
<dbReference type="Proteomes" id="UP001528411">
    <property type="component" value="Unassembled WGS sequence"/>
</dbReference>
<comment type="caution">
    <text evidence="2">The sequence shown here is derived from an EMBL/GenBank/DDBJ whole genome shotgun (WGS) entry which is preliminary data.</text>
</comment>
<evidence type="ECO:0000313" key="2">
    <source>
        <dbReference type="EMBL" id="MDC2891137.1"/>
    </source>
</evidence>
<dbReference type="InterPro" id="IPR036680">
    <property type="entry name" value="SPOR-like_sf"/>
</dbReference>
<dbReference type="SUPFAM" id="SSF110997">
    <property type="entry name" value="Sporulation related repeat"/>
    <property type="match status" value="1"/>
</dbReference>
<accession>A0ABT5FIX3</accession>
<dbReference type="InterPro" id="IPR007730">
    <property type="entry name" value="SPOR-like_dom"/>
</dbReference>
<dbReference type="Pfam" id="PF05036">
    <property type="entry name" value="SPOR"/>
    <property type="match status" value="1"/>
</dbReference>